<dbReference type="Proteomes" id="UP000294530">
    <property type="component" value="Unassembled WGS sequence"/>
</dbReference>
<dbReference type="EMBL" id="SHOA02000003">
    <property type="protein sequence ID" value="TDH72363.1"/>
    <property type="molecule type" value="Genomic_DNA"/>
</dbReference>
<comment type="caution">
    <text evidence="3">The sequence shown here is derived from an EMBL/GenBank/DDBJ whole genome shotgun (WGS) entry which is preliminary data.</text>
</comment>
<dbReference type="GeneID" id="94352696"/>
<sequence length="136" mass="15059">MFKDVTTLLPKGVFLMTDAAGICFLHTGKKLMKFLSILAPHEINGRVTQHSREQRKVPFIQQMLRGGGKVRQHSLHELRCQVSRKRPTCTHLADGNCVIHGPKTTMSPDMVVLVATVKAVVVVFSHLLLGYGNTSV</sequence>
<keyword evidence="1" id="KW-1133">Transmembrane helix</keyword>
<gene>
    <name evidence="3" type="ORF">CCR75_008978</name>
    <name evidence="2" type="ORF">CCR75_008979</name>
</gene>
<reference evidence="3 4" key="1">
    <citation type="journal article" date="2021" name="Genome Biol.">
        <title>AFLAP: assembly-free linkage analysis pipeline using k-mers from genome sequencing data.</title>
        <authorList>
            <person name="Fletcher K."/>
            <person name="Zhang L."/>
            <person name="Gil J."/>
            <person name="Han R."/>
            <person name="Cavanaugh K."/>
            <person name="Michelmore R."/>
        </authorList>
    </citation>
    <scope>NUCLEOTIDE SEQUENCE [LARGE SCALE GENOMIC DNA]</scope>
    <source>
        <strain evidence="3 4">SF5</strain>
    </source>
</reference>
<dbReference type="RefSeq" id="XP_067821862.1">
    <property type="nucleotide sequence ID" value="XM_067967025.1"/>
</dbReference>
<dbReference type="KEGG" id="blac:94352696"/>
<dbReference type="AlphaFoldDB" id="A0A976IID7"/>
<evidence type="ECO:0000313" key="2">
    <source>
        <dbReference type="EMBL" id="TDH72362.1"/>
    </source>
</evidence>
<evidence type="ECO:0000313" key="3">
    <source>
        <dbReference type="EMBL" id="TDH72363.1"/>
    </source>
</evidence>
<proteinExistence type="predicted"/>
<keyword evidence="1" id="KW-0472">Membrane</keyword>
<evidence type="ECO:0000256" key="1">
    <source>
        <dbReference type="SAM" id="Phobius"/>
    </source>
</evidence>
<accession>A0A976IID7</accession>
<name>A0A976IID7_BRELC</name>
<keyword evidence="4" id="KW-1185">Reference proteome</keyword>
<dbReference type="EMBL" id="SHOA02000003">
    <property type="protein sequence ID" value="TDH72362.1"/>
    <property type="molecule type" value="Genomic_DNA"/>
</dbReference>
<reference evidence="3" key="2">
    <citation type="submission" date="2021-07" db="EMBL/GenBank/DDBJ databases">
        <authorList>
            <person name="Fletcher K."/>
        </authorList>
    </citation>
    <scope>NUCLEOTIDE SEQUENCE</scope>
    <source>
        <strain evidence="3">SF5</strain>
    </source>
</reference>
<protein>
    <submittedName>
        <fullName evidence="3">Uncharacterized protein</fullName>
    </submittedName>
</protein>
<feature type="transmembrane region" description="Helical" evidence="1">
    <location>
        <begin position="110"/>
        <end position="131"/>
    </location>
</feature>
<organism evidence="3 4">
    <name type="scientific">Bremia lactucae</name>
    <name type="common">Lettuce downy mildew</name>
    <dbReference type="NCBI Taxonomy" id="4779"/>
    <lineage>
        <taxon>Eukaryota</taxon>
        <taxon>Sar</taxon>
        <taxon>Stramenopiles</taxon>
        <taxon>Oomycota</taxon>
        <taxon>Peronosporomycetes</taxon>
        <taxon>Peronosporales</taxon>
        <taxon>Peronosporaceae</taxon>
        <taxon>Bremia</taxon>
    </lineage>
</organism>
<keyword evidence="1" id="KW-0812">Transmembrane</keyword>
<evidence type="ECO:0000313" key="4">
    <source>
        <dbReference type="Proteomes" id="UP000294530"/>
    </source>
</evidence>